<dbReference type="CDD" id="cd00609">
    <property type="entry name" value="AAT_like"/>
    <property type="match status" value="1"/>
</dbReference>
<organism evidence="9 10">
    <name type="scientific">Pseudorhizobium endolithicum</name>
    <dbReference type="NCBI Taxonomy" id="1191678"/>
    <lineage>
        <taxon>Bacteria</taxon>
        <taxon>Pseudomonadati</taxon>
        <taxon>Pseudomonadota</taxon>
        <taxon>Alphaproteobacteria</taxon>
        <taxon>Hyphomicrobiales</taxon>
        <taxon>Rhizobiaceae</taxon>
        <taxon>Rhizobium/Agrobacterium group</taxon>
        <taxon>Pseudorhizobium</taxon>
    </lineage>
</organism>
<reference evidence="9 10" key="1">
    <citation type="submission" date="2020-11" db="EMBL/GenBank/DDBJ databases">
        <authorList>
            <person name="Lassalle F."/>
        </authorList>
    </citation>
    <scope>NUCLEOTIDE SEQUENCE [LARGE SCALE GENOMIC DNA]</scope>
    <source>
        <strain evidence="9 10">JC140</strain>
    </source>
</reference>
<protein>
    <recommendedName>
        <fullName evidence="3">aspartate transaminase</fullName>
        <ecNumber evidence="3">2.6.1.1</ecNumber>
    </recommendedName>
</protein>
<evidence type="ECO:0000256" key="3">
    <source>
        <dbReference type="ARBA" id="ARBA00012753"/>
    </source>
</evidence>
<dbReference type="InterPro" id="IPR015424">
    <property type="entry name" value="PyrdxlP-dep_Trfase"/>
</dbReference>
<dbReference type="SUPFAM" id="SSF53383">
    <property type="entry name" value="PLP-dependent transferases"/>
    <property type="match status" value="1"/>
</dbReference>
<dbReference type="InterPro" id="IPR004839">
    <property type="entry name" value="Aminotransferase_I/II_large"/>
</dbReference>
<dbReference type="RefSeq" id="WP_142593105.1">
    <property type="nucleotide sequence ID" value="NZ_CABFWF030000012.1"/>
</dbReference>
<evidence type="ECO:0000256" key="6">
    <source>
        <dbReference type="ARBA" id="ARBA00022898"/>
    </source>
</evidence>
<evidence type="ECO:0000256" key="1">
    <source>
        <dbReference type="ARBA" id="ARBA00001933"/>
    </source>
</evidence>
<comment type="similarity">
    <text evidence="2">Belongs to the class-I pyridoxal-phosphate-dependent aminotransferase family.</text>
</comment>
<dbReference type="InterPro" id="IPR015421">
    <property type="entry name" value="PyrdxlP-dep_Trfase_major"/>
</dbReference>
<keyword evidence="6" id="KW-0663">Pyridoxal phosphate</keyword>
<dbReference type="Proteomes" id="UP000606921">
    <property type="component" value="Unassembled WGS sequence"/>
</dbReference>
<evidence type="ECO:0000256" key="2">
    <source>
        <dbReference type="ARBA" id="ARBA00007441"/>
    </source>
</evidence>
<keyword evidence="10" id="KW-1185">Reference proteome</keyword>
<feature type="domain" description="Aminotransferase class I/classII large" evidence="8">
    <location>
        <begin position="34"/>
        <end position="378"/>
    </location>
</feature>
<evidence type="ECO:0000256" key="5">
    <source>
        <dbReference type="ARBA" id="ARBA00022679"/>
    </source>
</evidence>
<dbReference type="EC" id="2.6.1.1" evidence="3"/>
<dbReference type="GO" id="GO:0008483">
    <property type="term" value="F:transaminase activity"/>
    <property type="evidence" value="ECO:0007669"/>
    <property type="project" value="UniProtKB-KW"/>
</dbReference>
<dbReference type="NCBIfam" id="NF005732">
    <property type="entry name" value="PRK07550.1"/>
    <property type="match status" value="1"/>
</dbReference>
<evidence type="ECO:0000259" key="8">
    <source>
        <dbReference type="Pfam" id="PF00155"/>
    </source>
</evidence>
<proteinExistence type="inferred from homology"/>
<accession>A0ABN7JSH5</accession>
<dbReference type="InterPro" id="IPR050596">
    <property type="entry name" value="AspAT/PAT-like"/>
</dbReference>
<dbReference type="Pfam" id="PF00155">
    <property type="entry name" value="Aminotran_1_2"/>
    <property type="match status" value="1"/>
</dbReference>
<evidence type="ECO:0000256" key="4">
    <source>
        <dbReference type="ARBA" id="ARBA00022576"/>
    </source>
</evidence>
<dbReference type="PANTHER" id="PTHR46383">
    <property type="entry name" value="ASPARTATE AMINOTRANSFERASE"/>
    <property type="match status" value="1"/>
</dbReference>
<dbReference type="PANTHER" id="PTHR46383:SF1">
    <property type="entry name" value="ASPARTATE AMINOTRANSFERASE"/>
    <property type="match status" value="1"/>
</dbReference>
<comment type="caution">
    <text evidence="9">The sequence shown here is derived from an EMBL/GenBank/DDBJ whole genome shotgun (WGS) entry which is preliminary data.</text>
</comment>
<evidence type="ECO:0000256" key="7">
    <source>
        <dbReference type="ARBA" id="ARBA00049185"/>
    </source>
</evidence>
<keyword evidence="5" id="KW-0808">Transferase</keyword>
<evidence type="ECO:0000313" key="10">
    <source>
        <dbReference type="Proteomes" id="UP000606921"/>
    </source>
</evidence>
<dbReference type="Gene3D" id="3.40.640.10">
    <property type="entry name" value="Type I PLP-dependent aspartate aminotransferase-like (Major domain)"/>
    <property type="match status" value="1"/>
</dbReference>
<keyword evidence="4 9" id="KW-0032">Aminotransferase</keyword>
<dbReference type="EMBL" id="CABFWF030000012">
    <property type="protein sequence ID" value="CAD7039086.1"/>
    <property type="molecule type" value="Genomic_DNA"/>
</dbReference>
<comment type="cofactor">
    <cofactor evidence="1">
        <name>pyridoxal 5'-phosphate</name>
        <dbReference type="ChEBI" id="CHEBI:597326"/>
    </cofactor>
</comment>
<gene>
    <name evidence="9" type="ORF">REJC140_00707</name>
</gene>
<sequence>MPAFNPLVERLAPPPVPSVFAWGRSYDGSRGPLIDLSQAVPGYPPHPHMLSLLGEMASSTAYCGYGPIEGDSGLRSAYAAHVSQIYGVALTPDNMHITSGCNEAFVSAIMAVAGPGQTVLMTNPFYFNHDTTLAMMGVKMRTVSCHPEDGFVPRVEALAAAVTAEVRALALVSPNNPTGAVYPPDLLLRIFELCRDKDIWLILDETYRDFLPEAGRPPHGLFAQKGWQDRLIGLYSFSKSFCIPGHRLGAITAGPKVVEQVAKVMDNLQICAPRAAQAAVAKALPLLADWREENRREIVRRAEALKAVMATVPDWRVDAVGAYFAFVRHPFQSLESAAVAERLAKQAGILCIPGDYFGEGQQHYLRFAFANADVGTIMTLGDRLREFDSLRSE</sequence>
<name>A0ABN7JSH5_9HYPH</name>
<evidence type="ECO:0000313" key="9">
    <source>
        <dbReference type="EMBL" id="CAD7039086.1"/>
    </source>
</evidence>
<comment type="catalytic activity">
    <reaction evidence="7">
        <text>L-aspartate + 2-oxoglutarate = oxaloacetate + L-glutamate</text>
        <dbReference type="Rhea" id="RHEA:21824"/>
        <dbReference type="ChEBI" id="CHEBI:16452"/>
        <dbReference type="ChEBI" id="CHEBI:16810"/>
        <dbReference type="ChEBI" id="CHEBI:29985"/>
        <dbReference type="ChEBI" id="CHEBI:29991"/>
        <dbReference type="EC" id="2.6.1.1"/>
    </reaction>
</comment>